<accession>A0A7K2IVD8</accession>
<evidence type="ECO:0000313" key="1">
    <source>
        <dbReference type="EMBL" id="MFB8769269.1"/>
    </source>
</evidence>
<name>A0A7K2IVD8_9ACTN</name>
<protein>
    <submittedName>
        <fullName evidence="2">DUF695 domain-containing protein</fullName>
    </submittedName>
</protein>
<dbReference type="GeneID" id="91391388"/>
<evidence type="ECO:0000313" key="3">
    <source>
        <dbReference type="Proteomes" id="UP000467124"/>
    </source>
</evidence>
<proteinExistence type="predicted"/>
<dbReference type="AlphaFoldDB" id="A0A7K2IVD8"/>
<sequence>MALFRRRRSNDSTDSAVTATTAAVTAFWDAWPSVRTALAEAVDSDTPAPTEVAERVTALVRAIHPDLDWEIGRAPEPQGGLDELDMSPDIDPAELLEQLAALDDPSRITDAPSYAMTLRPGTSEEARVQSERWSRSAPDDDRWRFRPVRPADHDRLTSTVRWDDHELDLSHASVSMRVDQAGGRIDVGVYHPDNMFLSEETRRAVAEHVTLLALGEDEMVRWVGKVSPLDERPLDPLPPTSMPSVAKQMRDLLGGTDGWVTLHGRIPLQGAVEIMLRHPVTRRDLPALSLFVQVLVPYTNADSDRLPEEGSVEALAGLEARLNEILGDNGAMFMRQSGGGQRMYVYYLDPDSGVLPEFETALMDWPEGKVQLRTRLDPKWSQFDLARRPYVRKLG</sequence>
<organism evidence="2 3">
    <name type="scientific">Nocardiopsis alba</name>
    <dbReference type="NCBI Taxonomy" id="53437"/>
    <lineage>
        <taxon>Bacteria</taxon>
        <taxon>Bacillati</taxon>
        <taxon>Actinomycetota</taxon>
        <taxon>Actinomycetes</taxon>
        <taxon>Streptosporangiales</taxon>
        <taxon>Nocardiopsidaceae</taxon>
        <taxon>Nocardiopsis</taxon>
    </lineage>
</organism>
<dbReference type="EMBL" id="WWHY01000001">
    <property type="protein sequence ID" value="MYR33745.1"/>
    <property type="molecule type" value="Genomic_DNA"/>
</dbReference>
<dbReference type="RefSeq" id="WP_017535784.1">
    <property type="nucleotide sequence ID" value="NZ_BAZE01000004.1"/>
</dbReference>
<keyword evidence="4" id="KW-1185">Reference proteome</keyword>
<gene>
    <name evidence="2" type="ORF">GTW20_16130</name>
    <name evidence="1" type="ORF">VSQ78_16305</name>
</gene>
<dbReference type="EMBL" id="JAYMRS010000005">
    <property type="protein sequence ID" value="MFB8769269.1"/>
    <property type="molecule type" value="Genomic_DNA"/>
</dbReference>
<dbReference type="Proteomes" id="UP000467124">
    <property type="component" value="Unassembled WGS sequence"/>
</dbReference>
<dbReference type="Proteomes" id="UP001585053">
    <property type="component" value="Unassembled WGS sequence"/>
</dbReference>
<reference evidence="2 3" key="1">
    <citation type="journal article" date="2019" name="Nat. Commun.">
        <title>The antimicrobial potential of Streptomyces from insect microbiomes.</title>
        <authorList>
            <person name="Chevrette M.G."/>
            <person name="Carlson C.M."/>
            <person name="Ortega H.E."/>
            <person name="Thomas C."/>
            <person name="Ananiev G.E."/>
            <person name="Barns K.J."/>
            <person name="Book A.J."/>
            <person name="Cagnazzo J."/>
            <person name="Carlos C."/>
            <person name="Flanigan W."/>
            <person name="Grubbs K.J."/>
            <person name="Horn H.A."/>
            <person name="Hoffmann F.M."/>
            <person name="Klassen J.L."/>
            <person name="Knack J.J."/>
            <person name="Lewin G.R."/>
            <person name="McDonald B.R."/>
            <person name="Muller L."/>
            <person name="Melo W.G.P."/>
            <person name="Pinto-Tomas A.A."/>
            <person name="Schmitz A."/>
            <person name="Wendt-Pienkowski E."/>
            <person name="Wildman S."/>
            <person name="Zhao M."/>
            <person name="Zhang F."/>
            <person name="Bugni T.S."/>
            <person name="Andes D.R."/>
            <person name="Pupo M.T."/>
            <person name="Currie C.R."/>
        </authorList>
    </citation>
    <scope>NUCLEOTIDE SEQUENCE [LARGE SCALE GENOMIC DNA]</scope>
    <source>
        <strain evidence="2 3">SID5840</strain>
    </source>
</reference>
<comment type="caution">
    <text evidence="2">The sequence shown here is derived from an EMBL/GenBank/DDBJ whole genome shotgun (WGS) entry which is preliminary data.</text>
</comment>
<evidence type="ECO:0000313" key="2">
    <source>
        <dbReference type="EMBL" id="MYR33745.1"/>
    </source>
</evidence>
<reference evidence="1 4" key="2">
    <citation type="submission" date="2024-01" db="EMBL/GenBank/DDBJ databases">
        <title>Genome mining of biosynthetic gene clusters to explore secondary metabolites of Streptomyces sp.</title>
        <authorList>
            <person name="Baig A."/>
            <person name="Ajitkumar Shintre N."/>
            <person name="Kumar H."/>
            <person name="Anbarasu A."/>
            <person name="Ramaiah S."/>
        </authorList>
    </citation>
    <scope>NUCLEOTIDE SEQUENCE [LARGE SCALE GENOMIC DNA]</scope>
    <source>
        <strain evidence="1 4">A01</strain>
    </source>
</reference>
<evidence type="ECO:0000313" key="4">
    <source>
        <dbReference type="Proteomes" id="UP001585053"/>
    </source>
</evidence>